<dbReference type="RefSeq" id="WP_054360604.1">
    <property type="nucleotide sequence ID" value="NZ_LJYW01000001.1"/>
</dbReference>
<dbReference type="AlphaFoldDB" id="A0A0P6W5G3"/>
<dbReference type="Proteomes" id="UP000048984">
    <property type="component" value="Unassembled WGS sequence"/>
</dbReference>
<feature type="region of interest" description="Disordered" evidence="1">
    <location>
        <begin position="48"/>
        <end position="97"/>
    </location>
</feature>
<dbReference type="InterPro" id="IPR014917">
    <property type="entry name" value="DUF1800"/>
</dbReference>
<reference evidence="2 3" key="2">
    <citation type="submission" date="2015-10" db="EMBL/GenBank/DDBJ databases">
        <title>Draft Genome Sequence of Prosthecomicrobium hirschii ATCC 27832.</title>
        <authorList>
            <person name="Daniel J."/>
            <person name="Givan S.A."/>
            <person name="Brun Y.V."/>
            <person name="Brown P.J."/>
        </authorList>
    </citation>
    <scope>NUCLEOTIDE SEQUENCE [LARGE SCALE GENOMIC DNA]</scope>
    <source>
        <strain evidence="2 3">16</strain>
    </source>
</reference>
<evidence type="ECO:0000313" key="2">
    <source>
        <dbReference type="EMBL" id="KPL54437.1"/>
    </source>
</evidence>
<name>A0A0P6W5G3_9HYPH</name>
<dbReference type="STRING" id="665126.ABB55_21290"/>
<protein>
    <recommendedName>
        <fullName evidence="4">DUF1800 family protein</fullName>
    </recommendedName>
</protein>
<organism evidence="2 3">
    <name type="scientific">Prosthecodimorpha hirschii</name>
    <dbReference type="NCBI Taxonomy" id="665126"/>
    <lineage>
        <taxon>Bacteria</taxon>
        <taxon>Pseudomonadati</taxon>
        <taxon>Pseudomonadota</taxon>
        <taxon>Alphaproteobacteria</taxon>
        <taxon>Hyphomicrobiales</taxon>
        <taxon>Ancalomicrobiaceae</taxon>
        <taxon>Prosthecodimorpha</taxon>
    </lineage>
</organism>
<feature type="compositionally biased region" description="Low complexity" evidence="1">
    <location>
        <begin position="76"/>
        <end position="85"/>
    </location>
</feature>
<dbReference type="EMBL" id="LJYW01000001">
    <property type="protein sequence ID" value="KPL54437.1"/>
    <property type="molecule type" value="Genomic_DNA"/>
</dbReference>
<comment type="caution">
    <text evidence="2">The sequence shown here is derived from an EMBL/GenBank/DDBJ whole genome shotgun (WGS) entry which is preliminary data.</text>
</comment>
<accession>A0A0P6W5G3</accession>
<proteinExistence type="predicted"/>
<evidence type="ECO:0008006" key="4">
    <source>
        <dbReference type="Google" id="ProtNLM"/>
    </source>
</evidence>
<evidence type="ECO:0000313" key="3">
    <source>
        <dbReference type="Proteomes" id="UP000048984"/>
    </source>
</evidence>
<gene>
    <name evidence="2" type="ORF">ABB55_21290</name>
</gene>
<sequence length="496" mass="52976">MGQPTDPLVAANRFGLGPRPGELARIAADPRGHVEAQLADPTAARLTAPDLMASDRAMREARAAERVRQAERARAAEAGPAAGGKTPPGPAATPVPAMAGNPMPAMAAGPAPAMMAPGKPPAAAKPPLPIEAEIFRREQIARLARFCETATPLLERLVLFWSNHFAVSETKGNPVRVTVGAMEREAIRPHVLGRFADMLKAVETHPAMLVYLDNNQSIGPQSLNGRNSKRGLNENLAREIMELHTLGVAGGYAQTDVTALARVLTGWTFANPDEDDFHGGRFTFAPGRHEPGTHQVVGRSYPENGHAQGLAVLDDLARHPATARHLAFKLARHFVDDQPPAELVDRLARVWRDSDGDLAAVTRALVTAPEAWRAEARKLRAPIEFVVAMQRAIGRPADVGVANGALVALGQPTWAPPGPDGWSDEAAAWASPAGLSTRLDLAVQFARHAGDLEPAQLAADLWGAALPEPTRVAIRRAESRQQGIALVFASPEFQRR</sequence>
<keyword evidence="3" id="KW-1185">Reference proteome</keyword>
<reference evidence="2 3" key="1">
    <citation type="submission" date="2015-09" db="EMBL/GenBank/DDBJ databases">
        <authorList>
            <person name="Jackson K.R."/>
            <person name="Lunt B.L."/>
            <person name="Fisher J.N.B."/>
            <person name="Gardner A.V."/>
            <person name="Bailey M.E."/>
            <person name="Deus L.M."/>
            <person name="Earl A.S."/>
            <person name="Gibby P.D."/>
            <person name="Hartmann K.A."/>
            <person name="Liu J.E."/>
            <person name="Manci A.M."/>
            <person name="Nielsen D.A."/>
            <person name="Solomon M.B."/>
            <person name="Breakwell D.P."/>
            <person name="Burnett S.H."/>
            <person name="Grose J.H."/>
        </authorList>
    </citation>
    <scope>NUCLEOTIDE SEQUENCE [LARGE SCALE GENOMIC DNA]</scope>
    <source>
        <strain evidence="2 3">16</strain>
    </source>
</reference>
<feature type="compositionally biased region" description="Basic and acidic residues" evidence="1">
    <location>
        <begin position="56"/>
        <end position="75"/>
    </location>
</feature>
<evidence type="ECO:0000256" key="1">
    <source>
        <dbReference type="SAM" id="MobiDB-lite"/>
    </source>
</evidence>
<dbReference type="Pfam" id="PF08811">
    <property type="entry name" value="DUF1800"/>
    <property type="match status" value="1"/>
</dbReference>